<dbReference type="InterPro" id="IPR039340">
    <property type="entry name" value="Tfc4/TFIIIC-102/Sfc4"/>
</dbReference>
<dbReference type="AlphaFoldDB" id="A0A4U0XFU7"/>
<reference evidence="3 4" key="1">
    <citation type="submission" date="2017-03" db="EMBL/GenBank/DDBJ databases">
        <title>Genomes of endolithic fungi from Antarctica.</title>
        <authorList>
            <person name="Coleine C."/>
            <person name="Masonjones S."/>
            <person name="Stajich J.E."/>
        </authorList>
    </citation>
    <scope>NUCLEOTIDE SEQUENCE [LARGE SCALE GENOMIC DNA]</scope>
    <source>
        <strain evidence="3 4">CCFEE 5184</strain>
    </source>
</reference>
<dbReference type="GO" id="GO:0000127">
    <property type="term" value="C:transcription factor TFIIIC complex"/>
    <property type="evidence" value="ECO:0007669"/>
    <property type="project" value="TreeGrafter"/>
</dbReference>
<dbReference type="STRING" id="329884.A0A4U0XFU7"/>
<evidence type="ECO:0000256" key="2">
    <source>
        <dbReference type="SAM" id="MobiDB-lite"/>
    </source>
</evidence>
<dbReference type="PROSITE" id="PS50005">
    <property type="entry name" value="TPR"/>
    <property type="match status" value="1"/>
</dbReference>
<dbReference type="OrthoDB" id="9991317at2759"/>
<dbReference type="InterPro" id="IPR011990">
    <property type="entry name" value="TPR-like_helical_dom_sf"/>
</dbReference>
<proteinExistence type="predicted"/>
<evidence type="ECO:0008006" key="5">
    <source>
        <dbReference type="Google" id="ProtNLM"/>
    </source>
</evidence>
<dbReference type="SUPFAM" id="SSF48452">
    <property type="entry name" value="TPR-like"/>
    <property type="match status" value="2"/>
</dbReference>
<keyword evidence="1" id="KW-0802">TPR repeat</keyword>
<dbReference type="Gene3D" id="1.25.40.10">
    <property type="entry name" value="Tetratricopeptide repeat domain"/>
    <property type="match status" value="2"/>
</dbReference>
<protein>
    <recommendedName>
        <fullName evidence="5">TPR-like protein</fullName>
    </recommendedName>
</protein>
<dbReference type="Proteomes" id="UP000309340">
    <property type="component" value="Unassembled WGS sequence"/>
</dbReference>
<gene>
    <name evidence="3" type="ORF">B0A55_04951</name>
</gene>
<evidence type="ECO:0000313" key="4">
    <source>
        <dbReference type="Proteomes" id="UP000309340"/>
    </source>
</evidence>
<comment type="caution">
    <text evidence="3">The sequence shown here is derived from an EMBL/GenBank/DDBJ whole genome shotgun (WGS) entry which is preliminary data.</text>
</comment>
<dbReference type="EMBL" id="NAJQ01000208">
    <property type="protein sequence ID" value="TKA74957.1"/>
    <property type="molecule type" value="Genomic_DNA"/>
</dbReference>
<evidence type="ECO:0000313" key="3">
    <source>
        <dbReference type="EMBL" id="TKA74957.1"/>
    </source>
</evidence>
<dbReference type="PANTHER" id="PTHR23082:SF0">
    <property type="entry name" value="GENERAL TRANSCRIPTION FACTOR 3C POLYPEPTIDE 3"/>
    <property type="match status" value="1"/>
</dbReference>
<feature type="compositionally biased region" description="Basic and acidic residues" evidence="2">
    <location>
        <begin position="429"/>
        <end position="447"/>
    </location>
</feature>
<feature type="region of interest" description="Disordered" evidence="2">
    <location>
        <begin position="410"/>
        <end position="469"/>
    </location>
</feature>
<keyword evidence="4" id="KW-1185">Reference proteome</keyword>
<dbReference type="InterPro" id="IPR019734">
    <property type="entry name" value="TPR_rpt"/>
</dbReference>
<organism evidence="3 4">
    <name type="scientific">Friedmanniomyces simplex</name>
    <dbReference type="NCBI Taxonomy" id="329884"/>
    <lineage>
        <taxon>Eukaryota</taxon>
        <taxon>Fungi</taxon>
        <taxon>Dikarya</taxon>
        <taxon>Ascomycota</taxon>
        <taxon>Pezizomycotina</taxon>
        <taxon>Dothideomycetes</taxon>
        <taxon>Dothideomycetidae</taxon>
        <taxon>Mycosphaerellales</taxon>
        <taxon>Teratosphaeriaceae</taxon>
        <taxon>Friedmanniomyces</taxon>
    </lineage>
</organism>
<feature type="repeat" description="TPR" evidence="1">
    <location>
        <begin position="762"/>
        <end position="795"/>
    </location>
</feature>
<evidence type="ECO:0000256" key="1">
    <source>
        <dbReference type="PROSITE-ProRule" id="PRU00339"/>
    </source>
</evidence>
<dbReference type="PANTHER" id="PTHR23082">
    <property type="entry name" value="TRANSCRIPTION INITIATION FACTOR IIIC TFIIIC , POLYPEPTIDE 3-RELATED"/>
    <property type="match status" value="1"/>
</dbReference>
<accession>A0A4U0XFU7</accession>
<sequence length="929" mass="103852">MSAFMDGDLETAMGKAQLAVQANPEVGVAHSLLSEILRQMGREKDSISALLTGAVLDRNPEIFVKAAERTMQFADGPSWFEAASQAMWCYSSAYNHAPKDSEMSIIARTGIRDVSNMTGDVNQARLYSKSLARLAPTDFENTRFYAQVCAATRDPSEIAKAKIAYETAFEVMSAEQRNLADVEHAWSHVNIYLELLDKLRFATEGVKVAKRLARWILGRKEESFWDRYVDDDREFDSAHDRRALVGEFQQGRVSRDKGLYGDGLPLEIRVKLGVFRSKMGFQHHEEAMKHLGHVLAVENGAEEYSDIFNGIANSLRLSGQHEGALKFYRALEPVMAAANESFALGFADCFESLHRQGDAEDIYRALIRGDPLNVQGRLKLARLYERTDCKEQALVILKEVMGLGRKDAIRQAKLPMPPSVRKPGRRRVEKPVRPKFSKQEKAKEATLSEHLSISAPQQESAPPPSRAGVDARVISTEPPTSRVAHASQTPDVPRNAMLSTCNRLKELWHVVEGEADASAIEEWMNLATTALHEFRRERAFFGRDKPFAGYGKHPSGRLAEDVKYAKAEQEALKTLRRLEPEVRHPDPSRVAEEPNSQLPTTYYGILFGDWHRLIVTLALLYAERGDQTHCYELLREVLMKASVYYYDDAFAAASLAAALHCALRFNDSAYAMELARDCAAKTDLRASVPYQLMAATTRMCHGTDNEFYTHATKAFMARAVKLMDYNVMPAPLRQRIDFGVQTPSLVSRLAKYGQEESLTPDTGVLTIYGNTMAISSHFTSALPYYLRALALEPENFSINLSIGLTYVHQAMKRQTENRHYGIQQGLGFLQRYYNLRVASGKAGHAQEAEFNRARTWDVLGLTHLAIPGYEKVLAMSELVQAEAETGPTVPEGEDAEDFATEAAFALQRIFAVAGNEEAAVAIAEQWLVM</sequence>
<dbReference type="GO" id="GO:0006383">
    <property type="term" value="P:transcription by RNA polymerase III"/>
    <property type="evidence" value="ECO:0007669"/>
    <property type="project" value="InterPro"/>
</dbReference>
<name>A0A4U0XFU7_9PEZI</name>